<organism evidence="1 2">
    <name type="scientific">Acinetobacter pittii</name>
    <name type="common">Acinetobacter genomosp. 3</name>
    <dbReference type="NCBI Taxonomy" id="48296"/>
    <lineage>
        <taxon>Bacteria</taxon>
        <taxon>Pseudomonadati</taxon>
        <taxon>Pseudomonadota</taxon>
        <taxon>Gammaproteobacteria</taxon>
        <taxon>Moraxellales</taxon>
        <taxon>Moraxellaceae</taxon>
        <taxon>Acinetobacter</taxon>
        <taxon>Acinetobacter calcoaceticus/baumannii complex</taxon>
    </lineage>
</organism>
<sequence length="164" mass="18330">MTVLDRMMYCSTQSGYSAQLGDDVTMVDLPGGAPRFRRSINGTYHTVNVQWILGPKGFEYLTAFYRRWKRNPNKPFLAKLCVDAPLVEDYKCHFSSSPTINGKQGKFFTITAQLRVRPLDTSDALDDLIVEAGNQGHSLSDLFDPLDKLVQKDLPKALGDVING</sequence>
<evidence type="ECO:0000313" key="1">
    <source>
        <dbReference type="EMBL" id="AZC00330.1"/>
    </source>
</evidence>
<name>A0A3G6YJL0_ACIPI</name>
<accession>A0A3G6YJL0</accession>
<protein>
    <submittedName>
        <fullName evidence="1">Uncharacterized protein</fullName>
    </submittedName>
</protein>
<reference evidence="1 2" key="1">
    <citation type="submission" date="2018-11" db="EMBL/GenBank/DDBJ databases">
        <authorList>
            <person name="Kuo S.-C."/>
            <person name="Chen F.-J."/>
            <person name="Liao Y.-C."/>
        </authorList>
    </citation>
    <scope>NUCLEOTIDE SEQUENCE [LARGE SCALE GENOMIC DNA]</scope>
    <source>
        <strain evidence="1 2">2014S06-099</strain>
    </source>
</reference>
<dbReference type="EMBL" id="CP033540">
    <property type="protein sequence ID" value="AZC00330.1"/>
    <property type="molecule type" value="Genomic_DNA"/>
</dbReference>
<dbReference type="AlphaFoldDB" id="A0A3G6YJL0"/>
<dbReference type="Proteomes" id="UP000254410">
    <property type="component" value="Chromosome"/>
</dbReference>
<proteinExistence type="predicted"/>
<reference evidence="1 2" key="2">
    <citation type="submission" date="2018-12" db="EMBL/GenBank/DDBJ databases">
        <title>Molecular Epidemiology of Emerging Carbapenem-Resistance in Acinetobacter nosocomialis and Acinetobacter pittii in Taiwan, 2010-2014.</title>
        <authorList>
            <person name="Huang W.-C."/>
            <person name="Wang H.-Y."/>
            <person name="Lai J.-F."/>
            <person name="Lauderdale T.-L."/>
            <person name="Sytwu H.-K."/>
        </authorList>
    </citation>
    <scope>NUCLEOTIDE SEQUENCE [LARGE SCALE GENOMIC DNA]</scope>
    <source>
        <strain evidence="1 2">2014S06-099</strain>
    </source>
</reference>
<gene>
    <name evidence="1" type="ORF">DKE52_006375</name>
</gene>
<evidence type="ECO:0000313" key="2">
    <source>
        <dbReference type="Proteomes" id="UP000254410"/>
    </source>
</evidence>